<feature type="non-terminal residue" evidence="7">
    <location>
        <position position="82"/>
    </location>
</feature>
<comment type="catalytic activity">
    <reaction evidence="1">
        <text>ATP + protein L-histidine = ADP + protein N-phospho-L-histidine.</text>
        <dbReference type="EC" id="2.7.13.3"/>
    </reaction>
</comment>
<dbReference type="PANTHER" id="PTHR43711">
    <property type="entry name" value="TWO-COMPONENT HISTIDINE KINASE"/>
    <property type="match status" value="1"/>
</dbReference>
<dbReference type="InterPro" id="IPR003661">
    <property type="entry name" value="HisK_dim/P_dom"/>
</dbReference>
<dbReference type="SUPFAM" id="SSF47384">
    <property type="entry name" value="Homodimeric domain of signal transducing histidine kinase"/>
    <property type="match status" value="1"/>
</dbReference>
<gene>
    <name evidence="7" type="ORF">S01H4_15839</name>
</gene>
<keyword evidence="5" id="KW-0902">Two-component regulatory system</keyword>
<dbReference type="EMBL" id="BART01006944">
    <property type="protein sequence ID" value="GAG71822.1"/>
    <property type="molecule type" value="Genomic_DNA"/>
</dbReference>
<feature type="domain" description="Signal transduction histidine kinase dimerisation/phosphoacceptor" evidence="6">
    <location>
        <begin position="24"/>
        <end position="82"/>
    </location>
</feature>
<dbReference type="EC" id="2.7.13.3" evidence="2"/>
<dbReference type="AlphaFoldDB" id="X1AR55"/>
<dbReference type="InterPro" id="IPR050736">
    <property type="entry name" value="Sensor_HK_Regulatory"/>
</dbReference>
<dbReference type="GO" id="GO:0000155">
    <property type="term" value="F:phosphorelay sensor kinase activity"/>
    <property type="evidence" value="ECO:0007669"/>
    <property type="project" value="InterPro"/>
</dbReference>
<organism evidence="7">
    <name type="scientific">marine sediment metagenome</name>
    <dbReference type="NCBI Taxonomy" id="412755"/>
    <lineage>
        <taxon>unclassified sequences</taxon>
        <taxon>metagenomes</taxon>
        <taxon>ecological metagenomes</taxon>
    </lineage>
</organism>
<dbReference type="CDD" id="cd00082">
    <property type="entry name" value="HisKA"/>
    <property type="match status" value="1"/>
</dbReference>
<keyword evidence="4" id="KW-0418">Kinase</keyword>
<dbReference type="PANTHER" id="PTHR43711:SF1">
    <property type="entry name" value="HISTIDINE KINASE 1"/>
    <property type="match status" value="1"/>
</dbReference>
<protein>
    <recommendedName>
        <fullName evidence="2">histidine kinase</fullName>
        <ecNumber evidence="2">2.7.13.3</ecNumber>
    </recommendedName>
</protein>
<evidence type="ECO:0000256" key="2">
    <source>
        <dbReference type="ARBA" id="ARBA00012438"/>
    </source>
</evidence>
<dbReference type="InterPro" id="IPR036097">
    <property type="entry name" value="HisK_dim/P_sf"/>
</dbReference>
<keyword evidence="3" id="KW-0808">Transferase</keyword>
<comment type="caution">
    <text evidence="7">The sequence shown here is derived from an EMBL/GenBank/DDBJ whole genome shotgun (WGS) entry which is preliminary data.</text>
</comment>
<accession>X1AR55</accession>
<reference evidence="7" key="1">
    <citation type="journal article" date="2014" name="Front. Microbiol.">
        <title>High frequency of phylogenetically diverse reductive dehalogenase-homologous genes in deep subseafloor sedimentary metagenomes.</title>
        <authorList>
            <person name="Kawai M."/>
            <person name="Futagami T."/>
            <person name="Toyoda A."/>
            <person name="Takaki Y."/>
            <person name="Nishi S."/>
            <person name="Hori S."/>
            <person name="Arai W."/>
            <person name="Tsubouchi T."/>
            <person name="Morono Y."/>
            <person name="Uchiyama I."/>
            <person name="Ito T."/>
            <person name="Fujiyama A."/>
            <person name="Inagaki F."/>
            <person name="Takami H."/>
        </authorList>
    </citation>
    <scope>NUCLEOTIDE SEQUENCE</scope>
    <source>
        <strain evidence="7">Expedition CK06-06</strain>
    </source>
</reference>
<sequence length="82" mass="9682">MKENNPDLEETRRHLEGYRRLEEFREDFIAVMSHEFHTPLTGIIGYADLMLMGEAGPLSDRQRTFLTEMLEKSQDLLRLIDN</sequence>
<dbReference type="Gene3D" id="1.10.287.130">
    <property type="match status" value="1"/>
</dbReference>
<name>X1AR55_9ZZZZ</name>
<evidence type="ECO:0000259" key="6">
    <source>
        <dbReference type="SMART" id="SM00388"/>
    </source>
</evidence>
<evidence type="ECO:0000256" key="3">
    <source>
        <dbReference type="ARBA" id="ARBA00022679"/>
    </source>
</evidence>
<dbReference type="Pfam" id="PF00512">
    <property type="entry name" value="HisKA"/>
    <property type="match status" value="1"/>
</dbReference>
<evidence type="ECO:0000256" key="1">
    <source>
        <dbReference type="ARBA" id="ARBA00000085"/>
    </source>
</evidence>
<dbReference type="SMART" id="SM00388">
    <property type="entry name" value="HisKA"/>
    <property type="match status" value="1"/>
</dbReference>
<evidence type="ECO:0000256" key="4">
    <source>
        <dbReference type="ARBA" id="ARBA00022777"/>
    </source>
</evidence>
<evidence type="ECO:0000313" key="7">
    <source>
        <dbReference type="EMBL" id="GAG71822.1"/>
    </source>
</evidence>
<proteinExistence type="predicted"/>
<evidence type="ECO:0000256" key="5">
    <source>
        <dbReference type="ARBA" id="ARBA00023012"/>
    </source>
</evidence>